<keyword evidence="1" id="KW-1133">Transmembrane helix</keyword>
<keyword evidence="1" id="KW-0472">Membrane</keyword>
<reference evidence="2" key="2">
    <citation type="submission" date="2021-04" db="EMBL/GenBank/DDBJ databases">
        <authorList>
            <person name="Gilroy R."/>
        </authorList>
    </citation>
    <scope>NUCLEOTIDE SEQUENCE</scope>
    <source>
        <strain evidence="2">CHK193-4272</strain>
    </source>
</reference>
<comment type="caution">
    <text evidence="2">The sequence shown here is derived from an EMBL/GenBank/DDBJ whole genome shotgun (WGS) entry which is preliminary data.</text>
</comment>
<sequence length="169" mass="18894">MKSSAQIAYEGLLTALSVVLLWLAAAVPAIGFGGCICAGVLPAVMLSKRKVRAGAIIYTSTMVLAFILLPNKRYAVAYALFFGIYPFIKYAIERLNNLPLEWVCKLIYGAITLVILYFIIKLGFFMLGGRLSNQPIFILVALFFMAFIFYDIAFSKIIALFNVFFRYVK</sequence>
<dbReference type="AlphaFoldDB" id="A0A9D1TH88"/>
<gene>
    <name evidence="2" type="ORF">H9746_01970</name>
</gene>
<feature type="transmembrane region" description="Helical" evidence="1">
    <location>
        <begin position="75"/>
        <end position="92"/>
    </location>
</feature>
<organism evidence="2 3">
    <name type="scientific">Candidatus Butyricicoccus avistercoris</name>
    <dbReference type="NCBI Taxonomy" id="2838518"/>
    <lineage>
        <taxon>Bacteria</taxon>
        <taxon>Bacillati</taxon>
        <taxon>Bacillota</taxon>
        <taxon>Clostridia</taxon>
        <taxon>Eubacteriales</taxon>
        <taxon>Butyricicoccaceae</taxon>
        <taxon>Butyricicoccus</taxon>
    </lineage>
</organism>
<reference evidence="2" key="1">
    <citation type="journal article" date="2021" name="PeerJ">
        <title>Extensive microbial diversity within the chicken gut microbiome revealed by metagenomics and culture.</title>
        <authorList>
            <person name="Gilroy R."/>
            <person name="Ravi A."/>
            <person name="Getino M."/>
            <person name="Pursley I."/>
            <person name="Horton D.L."/>
            <person name="Alikhan N.F."/>
            <person name="Baker D."/>
            <person name="Gharbi K."/>
            <person name="Hall N."/>
            <person name="Watson M."/>
            <person name="Adriaenssens E.M."/>
            <person name="Foster-Nyarko E."/>
            <person name="Jarju S."/>
            <person name="Secka A."/>
            <person name="Antonio M."/>
            <person name="Oren A."/>
            <person name="Chaudhuri R.R."/>
            <person name="La Ragione R."/>
            <person name="Hildebrand F."/>
            <person name="Pallen M.J."/>
        </authorList>
    </citation>
    <scope>NUCLEOTIDE SEQUENCE</scope>
    <source>
        <strain evidence="2">CHK193-4272</strain>
    </source>
</reference>
<protein>
    <submittedName>
        <fullName evidence="2">Uncharacterized protein</fullName>
    </submittedName>
</protein>
<keyword evidence="1" id="KW-0812">Transmembrane</keyword>
<proteinExistence type="predicted"/>
<accession>A0A9D1TH88</accession>
<evidence type="ECO:0000313" key="3">
    <source>
        <dbReference type="Proteomes" id="UP000886808"/>
    </source>
</evidence>
<evidence type="ECO:0000313" key="2">
    <source>
        <dbReference type="EMBL" id="HIV61603.1"/>
    </source>
</evidence>
<feature type="transmembrane region" description="Helical" evidence="1">
    <location>
        <begin position="20"/>
        <end position="44"/>
    </location>
</feature>
<dbReference type="PROSITE" id="PS51257">
    <property type="entry name" value="PROKAR_LIPOPROTEIN"/>
    <property type="match status" value="1"/>
</dbReference>
<feature type="transmembrane region" description="Helical" evidence="1">
    <location>
        <begin position="104"/>
        <end position="124"/>
    </location>
</feature>
<feature type="transmembrane region" description="Helical" evidence="1">
    <location>
        <begin position="136"/>
        <end position="165"/>
    </location>
</feature>
<name>A0A9D1TH88_9FIRM</name>
<feature type="transmembrane region" description="Helical" evidence="1">
    <location>
        <begin position="51"/>
        <end position="69"/>
    </location>
</feature>
<evidence type="ECO:0000256" key="1">
    <source>
        <dbReference type="SAM" id="Phobius"/>
    </source>
</evidence>
<dbReference type="EMBL" id="DXIE01000015">
    <property type="protein sequence ID" value="HIV61603.1"/>
    <property type="molecule type" value="Genomic_DNA"/>
</dbReference>
<dbReference type="Proteomes" id="UP000886808">
    <property type="component" value="Unassembled WGS sequence"/>
</dbReference>